<accession>A0A0G3H047</accession>
<proteinExistence type="predicted"/>
<dbReference type="InterPro" id="IPR032568">
    <property type="entry name" value="DUF4926"/>
</dbReference>
<evidence type="ECO:0000313" key="2">
    <source>
        <dbReference type="Proteomes" id="UP000035199"/>
    </source>
</evidence>
<keyword evidence="2" id="KW-1185">Reference proteome</keyword>
<dbReference type="AlphaFoldDB" id="A0A0G3H047"/>
<gene>
    <name evidence="1" type="ORF">CMUST_12390</name>
</gene>
<evidence type="ECO:0000313" key="1">
    <source>
        <dbReference type="EMBL" id="AKK06784.1"/>
    </source>
</evidence>
<dbReference type="KEGG" id="cmv:CMUST_12390"/>
<organism evidence="1 2">
    <name type="scientific">Corynebacterium mustelae</name>
    <dbReference type="NCBI Taxonomy" id="571915"/>
    <lineage>
        <taxon>Bacteria</taxon>
        <taxon>Bacillati</taxon>
        <taxon>Actinomycetota</taxon>
        <taxon>Actinomycetes</taxon>
        <taxon>Mycobacteriales</taxon>
        <taxon>Corynebacteriaceae</taxon>
        <taxon>Corynebacterium</taxon>
    </lineage>
</organism>
<sequence length="70" mass="7477">MPFNLFQTVRLTTDIPADESIDPPEPALSAGTTGTVVDLLDGTAYLVEFADDQGRTIALPALTEDQITRA</sequence>
<dbReference type="OrthoDB" id="983005at2"/>
<dbReference type="Pfam" id="PF16277">
    <property type="entry name" value="DUF4926"/>
    <property type="match status" value="1"/>
</dbReference>
<name>A0A0G3H047_9CORY</name>
<reference evidence="2" key="2">
    <citation type="submission" date="2015-05" db="EMBL/GenBank/DDBJ databases">
        <title>Complete genome sequence of Corynebacterium mustelae DSM 45274, isolated from various tissues of a male ferret with lethal sepsis.</title>
        <authorList>
            <person name="Ruckert C."/>
            <person name="Albersmeier A."/>
            <person name="Winkler A."/>
            <person name="Tauch A."/>
        </authorList>
    </citation>
    <scope>NUCLEOTIDE SEQUENCE [LARGE SCALE GENOMIC DNA]</scope>
    <source>
        <strain evidence="2">DSM 45274</strain>
    </source>
</reference>
<protein>
    <recommendedName>
        <fullName evidence="3">DUF4926 domain-containing protein</fullName>
    </recommendedName>
</protein>
<evidence type="ECO:0008006" key="3">
    <source>
        <dbReference type="Google" id="ProtNLM"/>
    </source>
</evidence>
<dbReference type="Proteomes" id="UP000035199">
    <property type="component" value="Chromosome"/>
</dbReference>
<dbReference type="PATRIC" id="fig|571915.4.peg.2644"/>
<reference evidence="1 2" key="1">
    <citation type="journal article" date="2015" name="Genome Announc.">
        <title>Complete Genome Sequence of the Type Strain Corynebacterium mustelae DSM 45274, Isolated from Various Tissues of a Male Ferret with Lethal Sepsis.</title>
        <authorList>
            <person name="Ruckert C."/>
            <person name="Eimer J."/>
            <person name="Winkler A."/>
            <person name="Tauch A."/>
        </authorList>
    </citation>
    <scope>NUCLEOTIDE SEQUENCE [LARGE SCALE GENOMIC DNA]</scope>
    <source>
        <strain evidence="1 2">DSM 45274</strain>
    </source>
</reference>
<dbReference type="RefSeq" id="WP_047262748.1">
    <property type="nucleotide sequence ID" value="NZ_CP011542.1"/>
</dbReference>
<dbReference type="EMBL" id="CP011542">
    <property type="protein sequence ID" value="AKK06784.1"/>
    <property type="molecule type" value="Genomic_DNA"/>
</dbReference>